<comment type="subcellular location">
    <subcellularLocation>
        <location evidence="5">Cytoplasm</location>
    </subcellularLocation>
    <text evidence="5">Associated with two foci at the outer edges of the nucleoid region in young cells, and at four foci within both cell halves in older cells.</text>
</comment>
<evidence type="ECO:0000256" key="2">
    <source>
        <dbReference type="ARBA" id="ARBA00022618"/>
    </source>
</evidence>
<name>A0A4R7KUD2_9CLOT</name>
<dbReference type="Pfam" id="PF04079">
    <property type="entry name" value="SMC_ScpB"/>
    <property type="match status" value="1"/>
</dbReference>
<dbReference type="Gene3D" id="1.10.10.10">
    <property type="entry name" value="Winged helix-like DNA-binding domain superfamily/Winged helix DNA-binding domain"/>
    <property type="match status" value="2"/>
</dbReference>
<dbReference type="GO" id="GO:0006260">
    <property type="term" value="P:DNA replication"/>
    <property type="evidence" value="ECO:0007669"/>
    <property type="project" value="UniProtKB-UniRule"/>
</dbReference>
<protein>
    <recommendedName>
        <fullName evidence="5">Segregation and condensation protein B</fullName>
    </recommendedName>
</protein>
<evidence type="ECO:0000256" key="1">
    <source>
        <dbReference type="ARBA" id="ARBA00022490"/>
    </source>
</evidence>
<keyword evidence="2 5" id="KW-0132">Cell division</keyword>
<dbReference type="GO" id="GO:0051301">
    <property type="term" value="P:cell division"/>
    <property type="evidence" value="ECO:0007669"/>
    <property type="project" value="UniProtKB-KW"/>
</dbReference>
<keyword evidence="7" id="KW-1185">Reference proteome</keyword>
<proteinExistence type="inferred from homology"/>
<dbReference type="OrthoDB" id="9806226at2"/>
<dbReference type="PANTHER" id="PTHR34298:SF2">
    <property type="entry name" value="SEGREGATION AND CONDENSATION PROTEIN B"/>
    <property type="match status" value="1"/>
</dbReference>
<dbReference type="PANTHER" id="PTHR34298">
    <property type="entry name" value="SEGREGATION AND CONDENSATION PROTEIN B"/>
    <property type="match status" value="1"/>
</dbReference>
<dbReference type="EMBL" id="SOAZ01000005">
    <property type="protein sequence ID" value="TDT61914.1"/>
    <property type="molecule type" value="Genomic_DNA"/>
</dbReference>
<dbReference type="GO" id="GO:0051304">
    <property type="term" value="P:chromosome separation"/>
    <property type="evidence" value="ECO:0007669"/>
    <property type="project" value="InterPro"/>
</dbReference>
<evidence type="ECO:0000256" key="3">
    <source>
        <dbReference type="ARBA" id="ARBA00022829"/>
    </source>
</evidence>
<accession>A0A4R7KUD2</accession>
<evidence type="ECO:0000313" key="7">
    <source>
        <dbReference type="Proteomes" id="UP000295325"/>
    </source>
</evidence>
<dbReference type="InterPro" id="IPR036390">
    <property type="entry name" value="WH_DNA-bd_sf"/>
</dbReference>
<sequence>MDNFLRELELLNDDDRFKGIIEALLFASGDPLSIKELSSILGIGEKQVRRIMDQMIEEYNKDTRGICVIEFNNKFQLSTKPEYGNYVKKLVKPDNKQNLSNAAIETLSIIAYKQPITKAEIDEIRGVRSDRAITTLLEKGLIREAGRKETTGRPILYCTTDEFLKYFGFKNLEELPELIEFNMEFEEE</sequence>
<keyword evidence="4 5" id="KW-0131">Cell cycle</keyword>
<dbReference type="Proteomes" id="UP000295325">
    <property type="component" value="Unassembled WGS sequence"/>
</dbReference>
<dbReference type="InterPro" id="IPR005234">
    <property type="entry name" value="ScpB_csome_segregation"/>
</dbReference>
<keyword evidence="3 5" id="KW-0159">Chromosome partition</keyword>
<dbReference type="NCBIfam" id="TIGR00281">
    <property type="entry name" value="SMC-Scp complex subunit ScpB"/>
    <property type="match status" value="1"/>
</dbReference>
<dbReference type="SUPFAM" id="SSF46785">
    <property type="entry name" value="Winged helix' DNA-binding domain"/>
    <property type="match status" value="2"/>
</dbReference>
<comment type="caution">
    <text evidence="6">The sequence shown here is derived from an EMBL/GenBank/DDBJ whole genome shotgun (WGS) entry which is preliminary data.</text>
</comment>
<evidence type="ECO:0000256" key="4">
    <source>
        <dbReference type="ARBA" id="ARBA00023306"/>
    </source>
</evidence>
<comment type="function">
    <text evidence="5">Participates in chromosomal partition during cell division. May act via the formation of a condensin-like complex containing Smc and ScpA that pull DNA away from mid-cell into both cell halves.</text>
</comment>
<dbReference type="InterPro" id="IPR036388">
    <property type="entry name" value="WH-like_DNA-bd_sf"/>
</dbReference>
<organism evidence="6 7">
    <name type="scientific">Fonticella tunisiensis</name>
    <dbReference type="NCBI Taxonomy" id="1096341"/>
    <lineage>
        <taxon>Bacteria</taxon>
        <taxon>Bacillati</taxon>
        <taxon>Bacillota</taxon>
        <taxon>Clostridia</taxon>
        <taxon>Eubacteriales</taxon>
        <taxon>Clostridiaceae</taxon>
        <taxon>Fonticella</taxon>
    </lineage>
</organism>
<keyword evidence="1 5" id="KW-0963">Cytoplasm</keyword>
<reference evidence="6 7" key="1">
    <citation type="submission" date="2019-03" db="EMBL/GenBank/DDBJ databases">
        <title>Genomic Encyclopedia of Type Strains, Phase IV (KMG-IV): sequencing the most valuable type-strain genomes for metagenomic binning, comparative biology and taxonomic classification.</title>
        <authorList>
            <person name="Goeker M."/>
        </authorList>
    </citation>
    <scope>NUCLEOTIDE SEQUENCE [LARGE SCALE GENOMIC DNA]</scope>
    <source>
        <strain evidence="6 7">DSM 24455</strain>
    </source>
</reference>
<comment type="subunit">
    <text evidence="5">Homodimer. Homodimerization may be required to stabilize the binding of ScpA to the Smc head domains. Component of a cohesin-like complex composed of ScpA, ScpB and the Smc homodimer, in which ScpA and ScpB bind to the head domain of Smc. The presence of the three proteins is required for the association of the complex with DNA.</text>
</comment>
<dbReference type="HAMAP" id="MF_01804">
    <property type="entry name" value="ScpB"/>
    <property type="match status" value="1"/>
</dbReference>
<dbReference type="GO" id="GO:0005737">
    <property type="term" value="C:cytoplasm"/>
    <property type="evidence" value="ECO:0007669"/>
    <property type="project" value="UniProtKB-SubCell"/>
</dbReference>
<gene>
    <name evidence="5" type="primary">scpB</name>
    <name evidence="6" type="ORF">EDD71_10593</name>
</gene>
<dbReference type="RefSeq" id="WP_133627546.1">
    <property type="nucleotide sequence ID" value="NZ_SOAZ01000005.1"/>
</dbReference>
<evidence type="ECO:0000313" key="6">
    <source>
        <dbReference type="EMBL" id="TDT61914.1"/>
    </source>
</evidence>
<evidence type="ECO:0000256" key="5">
    <source>
        <dbReference type="HAMAP-Rule" id="MF_01804"/>
    </source>
</evidence>
<dbReference type="AlphaFoldDB" id="A0A4R7KUD2"/>
<dbReference type="PIRSF" id="PIRSF019345">
    <property type="entry name" value="ScpB"/>
    <property type="match status" value="1"/>
</dbReference>
<comment type="similarity">
    <text evidence="5">Belongs to the ScpB family.</text>
</comment>